<accession>M0QHN1</accession>
<evidence type="ECO:0000259" key="1">
    <source>
        <dbReference type="PROSITE" id="PS51787"/>
    </source>
</evidence>
<dbReference type="PROSITE" id="PS51787">
    <property type="entry name" value="LON_N"/>
    <property type="match status" value="1"/>
</dbReference>
<dbReference type="Gene3D" id="2.30.130.40">
    <property type="entry name" value="LON domain-like"/>
    <property type="match status" value="1"/>
</dbReference>
<dbReference type="RefSeq" id="WP_007619863.1">
    <property type="nucleotide sequence ID" value="NZ_BANX01000011.1"/>
</dbReference>
<protein>
    <submittedName>
        <fullName evidence="2">Peptidase S16 family protein</fullName>
    </submittedName>
</protein>
<dbReference type="eggNOG" id="COG2802">
    <property type="taxonomic scope" value="Bacteria"/>
</dbReference>
<dbReference type="PANTHER" id="PTHR46732:SF8">
    <property type="entry name" value="ATP-DEPENDENT PROTEASE LA (LON) DOMAIN PROTEIN"/>
    <property type="match status" value="1"/>
</dbReference>
<dbReference type="SMART" id="SM00464">
    <property type="entry name" value="LON"/>
    <property type="match status" value="1"/>
</dbReference>
<name>M0QHN1_9ACTN</name>
<comment type="caution">
    <text evidence="2">The sequence shown here is derived from an EMBL/GenBank/DDBJ whole genome shotgun (WGS) entry which is preliminary data.</text>
</comment>
<evidence type="ECO:0000313" key="2">
    <source>
        <dbReference type="EMBL" id="GAC68063.1"/>
    </source>
</evidence>
<dbReference type="Pfam" id="PF02190">
    <property type="entry name" value="LON_substr_bdg"/>
    <property type="match status" value="1"/>
</dbReference>
<dbReference type="OrthoDB" id="25394at2"/>
<evidence type="ECO:0000313" key="3">
    <source>
        <dbReference type="Proteomes" id="UP000011666"/>
    </source>
</evidence>
<reference evidence="2 3" key="1">
    <citation type="submission" date="2013-01" db="EMBL/GenBank/DDBJ databases">
        <title>Whole genome shotgun sequence of Gordonia soli NBRC 108243.</title>
        <authorList>
            <person name="Isaki-Nakamura S."/>
            <person name="Hosoyama A."/>
            <person name="Tsuchikane K."/>
            <person name="Ando Y."/>
            <person name="Baba S."/>
            <person name="Ohji S."/>
            <person name="Hamada M."/>
            <person name="Tamura T."/>
            <person name="Yamazoe A."/>
            <person name="Yamazaki S."/>
            <person name="Fujita N."/>
        </authorList>
    </citation>
    <scope>NUCLEOTIDE SEQUENCE [LARGE SCALE GENOMIC DNA]</scope>
    <source>
        <strain evidence="2 3">NBRC 108243</strain>
    </source>
</reference>
<feature type="domain" description="Lon N-terminal" evidence="1">
    <location>
        <begin position="1"/>
        <end position="208"/>
    </location>
</feature>
<dbReference type="InterPro" id="IPR003111">
    <property type="entry name" value="Lon_prtase_N"/>
</dbReference>
<dbReference type="InterPro" id="IPR015947">
    <property type="entry name" value="PUA-like_sf"/>
</dbReference>
<dbReference type="STRING" id="1223545.GS4_11_03350"/>
<dbReference type="Proteomes" id="UP000011666">
    <property type="component" value="Unassembled WGS sequence"/>
</dbReference>
<dbReference type="SUPFAM" id="SSF88697">
    <property type="entry name" value="PUA domain-like"/>
    <property type="match status" value="1"/>
</dbReference>
<keyword evidence="3" id="KW-1185">Reference proteome</keyword>
<dbReference type="EMBL" id="BANX01000011">
    <property type="protein sequence ID" value="GAC68063.1"/>
    <property type="molecule type" value="Genomic_DNA"/>
</dbReference>
<dbReference type="InterPro" id="IPR046336">
    <property type="entry name" value="Lon_prtase_N_sf"/>
</dbReference>
<dbReference type="AlphaFoldDB" id="M0QHN1"/>
<sequence>MFPLGGVLLPGELLPLRIFEPRYRALLDDCLTAAAVTPDATPGFGVVLIARGHEVGGGDVRHDVGTIARVDQLHRERDGRAALVCTGSRRFQVVEWLPDDPYPRARIAHLDEPTISATDRPRLVELGGRIVEVVDRIRSAHLDRDSADDLGSRSSEAEMFDPSALGPHGVLGWAARLPIGPADRQQLLVATTVAEQIALLDDALDGIEAVLRFRG</sequence>
<dbReference type="PANTHER" id="PTHR46732">
    <property type="entry name" value="ATP-DEPENDENT PROTEASE LA (LON) DOMAIN PROTEIN"/>
    <property type="match status" value="1"/>
</dbReference>
<gene>
    <name evidence="2" type="ORF">GS4_11_03350</name>
</gene>
<organism evidence="2 3">
    <name type="scientific">Gordonia soli NBRC 108243</name>
    <dbReference type="NCBI Taxonomy" id="1223545"/>
    <lineage>
        <taxon>Bacteria</taxon>
        <taxon>Bacillati</taxon>
        <taxon>Actinomycetota</taxon>
        <taxon>Actinomycetes</taxon>
        <taxon>Mycobacteriales</taxon>
        <taxon>Gordoniaceae</taxon>
        <taxon>Gordonia</taxon>
    </lineage>
</organism>
<proteinExistence type="predicted"/>